<feature type="coiled-coil region" evidence="1">
    <location>
        <begin position="70"/>
        <end position="132"/>
    </location>
</feature>
<dbReference type="SUPFAM" id="SSF57997">
    <property type="entry name" value="Tropomyosin"/>
    <property type="match status" value="1"/>
</dbReference>
<reference evidence="3" key="3">
    <citation type="submission" date="2025-09" db="UniProtKB">
        <authorList>
            <consortium name="Ensembl"/>
        </authorList>
    </citation>
    <scope>IDENTIFICATION</scope>
</reference>
<dbReference type="Gene3D" id="3.30.250.20">
    <property type="entry name" value="L1 transposable element, C-terminal domain"/>
    <property type="match status" value="1"/>
</dbReference>
<dbReference type="AlphaFoldDB" id="A0A669BMT3"/>
<proteinExistence type="predicted"/>
<evidence type="ECO:0000256" key="2">
    <source>
        <dbReference type="SAM" id="MobiDB-lite"/>
    </source>
</evidence>
<dbReference type="Proteomes" id="UP000005207">
    <property type="component" value="Linkage group LG3"/>
</dbReference>
<name>A0A669BMT3_ORENI</name>
<reference evidence="4" key="1">
    <citation type="submission" date="2012-01" db="EMBL/GenBank/DDBJ databases">
        <title>The Genome Sequence of Oreochromis niloticus (Nile Tilapia).</title>
        <authorList>
            <consortium name="Broad Institute Genome Assembly Team"/>
            <consortium name="Broad Institute Sequencing Platform"/>
            <person name="Di Palma F."/>
            <person name="Johnson J."/>
            <person name="Lander E.S."/>
            <person name="Lindblad-Toh K."/>
        </authorList>
    </citation>
    <scope>NUCLEOTIDE SEQUENCE [LARGE SCALE GENOMIC DNA]</scope>
</reference>
<dbReference type="OMA" id="RHNNICL"/>
<dbReference type="Ensembl" id="ENSONIT00000041713.1">
    <property type="protein sequence ID" value="ENSONIP00000035715.1"/>
    <property type="gene ID" value="ENSONIG00000032223.1"/>
</dbReference>
<dbReference type="PANTHER" id="PTHR11505">
    <property type="entry name" value="L1 TRANSPOSABLE ELEMENT-RELATED"/>
    <property type="match status" value="1"/>
</dbReference>
<dbReference type="Gene3D" id="1.20.5.340">
    <property type="match status" value="1"/>
</dbReference>
<evidence type="ECO:0000256" key="1">
    <source>
        <dbReference type="SAM" id="Coils"/>
    </source>
</evidence>
<evidence type="ECO:0000313" key="3">
    <source>
        <dbReference type="Ensembl" id="ENSONIP00000035715.1"/>
    </source>
</evidence>
<keyword evidence="1" id="KW-0175">Coiled coil</keyword>
<dbReference type="InterPro" id="IPR004244">
    <property type="entry name" value="Transposase_22"/>
</dbReference>
<feature type="region of interest" description="Disordered" evidence="2">
    <location>
        <begin position="1"/>
        <end position="35"/>
    </location>
</feature>
<sequence length="294" mass="32954">KRNPPSSIHSKDSVLSMSSRAVPSPRDTSKASQSAAGNDAILAAIAKHGAELSKITSLMDGLKKSVEGRLDAIDATLTSLQKKYHESERRFEDLDEAMSANDSRLATLEASCKELQVANTLLKAKVNDLEGRSRRLNMRIVGVKEGDEKAHRSLRPKPQPNERPHVIIAKVHNDRDVFDILRLSRQRSPLLYRGDRVSIFPDYTAEVSAQRQALASVRKWLTDAGAKCSLRFPAKLQVEYNNTSKTFMSANESLTHSLTHPLPPGSQLLLLLLRWQPMLRRTTAPWRTAQWTFR</sequence>
<protein>
    <recommendedName>
        <fullName evidence="5">L1 transposable element RRM domain-containing protein</fullName>
    </recommendedName>
</protein>
<keyword evidence="4" id="KW-1185">Reference proteome</keyword>
<reference evidence="3" key="2">
    <citation type="submission" date="2025-08" db="UniProtKB">
        <authorList>
            <consortium name="Ensembl"/>
        </authorList>
    </citation>
    <scope>IDENTIFICATION</scope>
</reference>
<evidence type="ECO:0008006" key="5">
    <source>
        <dbReference type="Google" id="ProtNLM"/>
    </source>
</evidence>
<dbReference type="GeneTree" id="ENSGT00940000167395"/>
<dbReference type="InterPro" id="IPR042566">
    <property type="entry name" value="L1_C"/>
</dbReference>
<feature type="compositionally biased region" description="Polar residues" evidence="2">
    <location>
        <begin position="1"/>
        <end position="21"/>
    </location>
</feature>
<evidence type="ECO:0000313" key="4">
    <source>
        <dbReference type="Proteomes" id="UP000005207"/>
    </source>
</evidence>
<dbReference type="InParanoid" id="A0A669BMT3"/>
<accession>A0A669BMT3</accession>
<organism evidence="3 4">
    <name type="scientific">Oreochromis niloticus</name>
    <name type="common">Nile tilapia</name>
    <name type="synonym">Tilapia nilotica</name>
    <dbReference type="NCBI Taxonomy" id="8128"/>
    <lineage>
        <taxon>Eukaryota</taxon>
        <taxon>Metazoa</taxon>
        <taxon>Chordata</taxon>
        <taxon>Craniata</taxon>
        <taxon>Vertebrata</taxon>
        <taxon>Euteleostomi</taxon>
        <taxon>Actinopterygii</taxon>
        <taxon>Neopterygii</taxon>
        <taxon>Teleostei</taxon>
        <taxon>Neoteleostei</taxon>
        <taxon>Acanthomorphata</taxon>
        <taxon>Ovalentaria</taxon>
        <taxon>Cichlomorphae</taxon>
        <taxon>Cichliformes</taxon>
        <taxon>Cichlidae</taxon>
        <taxon>African cichlids</taxon>
        <taxon>Pseudocrenilabrinae</taxon>
        <taxon>Oreochromini</taxon>
        <taxon>Oreochromis</taxon>
    </lineage>
</organism>